<dbReference type="GO" id="GO:0005615">
    <property type="term" value="C:extracellular space"/>
    <property type="evidence" value="ECO:0007669"/>
    <property type="project" value="TreeGrafter"/>
</dbReference>
<feature type="compositionally biased region" description="Low complexity" evidence="4">
    <location>
        <begin position="260"/>
        <end position="285"/>
    </location>
</feature>
<feature type="compositionally biased region" description="Polar residues" evidence="4">
    <location>
        <begin position="225"/>
        <end position="236"/>
    </location>
</feature>
<name>A0A5E4Q933_9NEOP</name>
<proteinExistence type="predicted"/>
<dbReference type="GO" id="GO:0042302">
    <property type="term" value="F:structural constituent of cuticle"/>
    <property type="evidence" value="ECO:0007669"/>
    <property type="project" value="UniProtKB-UniRule"/>
</dbReference>
<sequence length="335" mass="36456">MNKACHIKRNVLRKKSVVFHSLARKMTLKVAVLLVIFSGCYFTEMHCASYSNVLVQRGADVVPVEYVNYGVPVYTSPQFAQITSASVDALSNLSPCVSPCVITNGPVSALAPFDSTPNAQIVAYKTPVANVPVVLANKDDPIGYQYAYAVYDKGTGDNKAQSEVSDGNVVQGQYSFIQPDGYRREVVYTADDTKGFNAIVRNVSPVPETSKTEETQDTNKDAEVSSETNVDTSCNDSKNEQLKDGSYLESTQSSEDNNIETVDNSSSEDSTTTTESPSTTDSDTNSLVSYIDVINCLQSKRLLNKLNAISPITYLIIPTLNGIPKPCQYISQTKN</sequence>
<organism evidence="5 6">
    <name type="scientific">Leptidea sinapis</name>
    <dbReference type="NCBI Taxonomy" id="189913"/>
    <lineage>
        <taxon>Eukaryota</taxon>
        <taxon>Metazoa</taxon>
        <taxon>Ecdysozoa</taxon>
        <taxon>Arthropoda</taxon>
        <taxon>Hexapoda</taxon>
        <taxon>Insecta</taxon>
        <taxon>Pterygota</taxon>
        <taxon>Neoptera</taxon>
        <taxon>Endopterygota</taxon>
        <taxon>Lepidoptera</taxon>
        <taxon>Glossata</taxon>
        <taxon>Ditrysia</taxon>
        <taxon>Papilionoidea</taxon>
        <taxon>Pieridae</taxon>
        <taxon>Dismorphiinae</taxon>
        <taxon>Leptidea</taxon>
    </lineage>
</organism>
<evidence type="ECO:0000313" key="5">
    <source>
        <dbReference type="EMBL" id="VVC93497.1"/>
    </source>
</evidence>
<dbReference type="PROSITE" id="PS51155">
    <property type="entry name" value="CHIT_BIND_RR_2"/>
    <property type="match status" value="1"/>
</dbReference>
<dbReference type="GO" id="GO:0031012">
    <property type="term" value="C:extracellular matrix"/>
    <property type="evidence" value="ECO:0007669"/>
    <property type="project" value="TreeGrafter"/>
</dbReference>
<dbReference type="InterPro" id="IPR031311">
    <property type="entry name" value="CHIT_BIND_RR_consensus"/>
</dbReference>
<protein>
    <recommendedName>
        <fullName evidence="7">Cuticle protein</fullName>
    </recommendedName>
</protein>
<evidence type="ECO:0000256" key="4">
    <source>
        <dbReference type="SAM" id="MobiDB-lite"/>
    </source>
</evidence>
<dbReference type="InterPro" id="IPR000618">
    <property type="entry name" value="Insect_cuticle"/>
</dbReference>
<keyword evidence="6" id="KW-1185">Reference proteome</keyword>
<dbReference type="Pfam" id="PF00379">
    <property type="entry name" value="Chitin_bind_4"/>
    <property type="match status" value="1"/>
</dbReference>
<evidence type="ECO:0000256" key="2">
    <source>
        <dbReference type="ARBA" id="ARBA00022729"/>
    </source>
</evidence>
<dbReference type="InterPro" id="IPR051217">
    <property type="entry name" value="Insect_Cuticle_Struc_Prot"/>
</dbReference>
<evidence type="ECO:0000313" key="6">
    <source>
        <dbReference type="Proteomes" id="UP000324832"/>
    </source>
</evidence>
<dbReference type="PRINTS" id="PR00947">
    <property type="entry name" value="CUTICLE"/>
</dbReference>
<accession>A0A5E4Q933</accession>
<keyword evidence="1 3" id="KW-0193">Cuticle</keyword>
<evidence type="ECO:0000256" key="3">
    <source>
        <dbReference type="PROSITE-ProRule" id="PRU00497"/>
    </source>
</evidence>
<reference evidence="5 6" key="1">
    <citation type="submission" date="2017-07" db="EMBL/GenBank/DDBJ databases">
        <authorList>
            <person name="Talla V."/>
            <person name="Backstrom N."/>
        </authorList>
    </citation>
    <scope>NUCLEOTIDE SEQUENCE [LARGE SCALE GENOMIC DNA]</scope>
</reference>
<dbReference type="PROSITE" id="PS00233">
    <property type="entry name" value="CHIT_BIND_RR_1"/>
    <property type="match status" value="1"/>
</dbReference>
<dbReference type="Proteomes" id="UP000324832">
    <property type="component" value="Unassembled WGS sequence"/>
</dbReference>
<dbReference type="PANTHER" id="PTHR12236:SF95">
    <property type="entry name" value="CUTICULAR PROTEIN 76BD, ISOFORM C-RELATED"/>
    <property type="match status" value="1"/>
</dbReference>
<dbReference type="EMBL" id="FZQP02001670">
    <property type="protein sequence ID" value="VVC93497.1"/>
    <property type="molecule type" value="Genomic_DNA"/>
</dbReference>
<gene>
    <name evidence="5" type="ORF">LSINAPIS_LOCUS5672</name>
</gene>
<evidence type="ECO:0008006" key="7">
    <source>
        <dbReference type="Google" id="ProtNLM"/>
    </source>
</evidence>
<dbReference type="AlphaFoldDB" id="A0A5E4Q933"/>
<dbReference type="PANTHER" id="PTHR12236">
    <property type="entry name" value="STRUCTURAL CONTITUENT OF CUTICLE"/>
    <property type="match status" value="1"/>
</dbReference>
<evidence type="ECO:0000256" key="1">
    <source>
        <dbReference type="ARBA" id="ARBA00022460"/>
    </source>
</evidence>
<feature type="region of interest" description="Disordered" evidence="4">
    <location>
        <begin position="199"/>
        <end position="285"/>
    </location>
</feature>
<feature type="compositionally biased region" description="Basic and acidic residues" evidence="4">
    <location>
        <begin position="210"/>
        <end position="223"/>
    </location>
</feature>
<keyword evidence="2" id="KW-0732">Signal</keyword>